<dbReference type="InterPro" id="IPR027485">
    <property type="entry name" value="AMMECR1_N"/>
</dbReference>
<proteinExistence type="predicted"/>
<dbReference type="PROSITE" id="PS51112">
    <property type="entry name" value="AMMECR1"/>
    <property type="match status" value="1"/>
</dbReference>
<gene>
    <name evidence="2" type="ORF">SBAD_LOCUS908</name>
</gene>
<dbReference type="AlphaFoldDB" id="A0A183IBB4"/>
<dbReference type="WBParaSite" id="SBAD_0000093101-mRNA-1">
    <property type="protein sequence ID" value="SBAD_0000093101-mRNA-1"/>
    <property type="gene ID" value="SBAD_0000093101"/>
</dbReference>
<dbReference type="EMBL" id="UZAM01006657">
    <property type="protein sequence ID" value="VDO92604.1"/>
    <property type="molecule type" value="Genomic_DNA"/>
</dbReference>
<reference evidence="2 3" key="2">
    <citation type="submission" date="2018-11" db="EMBL/GenBank/DDBJ databases">
        <authorList>
            <consortium name="Pathogen Informatics"/>
        </authorList>
    </citation>
    <scope>NUCLEOTIDE SEQUENCE [LARGE SCALE GENOMIC DNA]</scope>
</reference>
<evidence type="ECO:0000313" key="4">
    <source>
        <dbReference type="WBParaSite" id="SBAD_0000093101-mRNA-1"/>
    </source>
</evidence>
<evidence type="ECO:0000313" key="3">
    <source>
        <dbReference type="Proteomes" id="UP000270296"/>
    </source>
</evidence>
<reference evidence="4" key="1">
    <citation type="submission" date="2016-06" db="UniProtKB">
        <authorList>
            <consortium name="WormBaseParasite"/>
        </authorList>
    </citation>
    <scope>IDENTIFICATION</scope>
</reference>
<dbReference type="InterPro" id="IPR036071">
    <property type="entry name" value="AMMECR1_dom_sf"/>
</dbReference>
<dbReference type="OrthoDB" id="24630at2759"/>
<organism evidence="4">
    <name type="scientific">Soboliphyme baturini</name>
    <dbReference type="NCBI Taxonomy" id="241478"/>
    <lineage>
        <taxon>Eukaryota</taxon>
        <taxon>Metazoa</taxon>
        <taxon>Ecdysozoa</taxon>
        <taxon>Nematoda</taxon>
        <taxon>Enoplea</taxon>
        <taxon>Dorylaimia</taxon>
        <taxon>Dioctophymatida</taxon>
        <taxon>Dioctophymatoidea</taxon>
        <taxon>Soboliphymatidae</taxon>
        <taxon>Soboliphyme</taxon>
    </lineage>
</organism>
<dbReference type="InterPro" id="IPR023473">
    <property type="entry name" value="AMMECR1"/>
</dbReference>
<dbReference type="PANTHER" id="PTHR13016">
    <property type="entry name" value="AMMECR1 HOMOLOG"/>
    <property type="match status" value="1"/>
</dbReference>
<dbReference type="Gene3D" id="3.30.700.20">
    <property type="entry name" value="Hypothetical protein ph0010, domain 1"/>
    <property type="match status" value="1"/>
</dbReference>
<dbReference type="PANTHER" id="PTHR13016:SF0">
    <property type="entry name" value="AMME SYNDROME CANDIDATE GENE 1 PROTEIN"/>
    <property type="match status" value="1"/>
</dbReference>
<dbReference type="Pfam" id="PF01871">
    <property type="entry name" value="AMMECR1"/>
    <property type="match status" value="1"/>
</dbReference>
<evidence type="ECO:0000259" key="1">
    <source>
        <dbReference type="PROSITE" id="PS51112"/>
    </source>
</evidence>
<feature type="domain" description="AMMECR1" evidence="1">
    <location>
        <begin position="1"/>
        <end position="88"/>
    </location>
</feature>
<sequence length="88" mass="10217">MADLLPFSPLFVTWKLGREKKLRGCIGTFNNTNLHQGLREYAITSACKDSRFEPINPDEFSRLHCSVSLLMNFEVAENYLDWEARSYL</sequence>
<dbReference type="SUPFAM" id="SSF143447">
    <property type="entry name" value="AMMECR1-like"/>
    <property type="match status" value="1"/>
</dbReference>
<dbReference type="InterPro" id="IPR002733">
    <property type="entry name" value="AMMECR1_domain"/>
</dbReference>
<protein>
    <submittedName>
        <fullName evidence="4">AMMECR1 domain-containing protein</fullName>
    </submittedName>
</protein>
<keyword evidence="3" id="KW-1185">Reference proteome</keyword>
<name>A0A183IBB4_9BILA</name>
<evidence type="ECO:0000313" key="2">
    <source>
        <dbReference type="EMBL" id="VDO92604.1"/>
    </source>
</evidence>
<dbReference type="Proteomes" id="UP000270296">
    <property type="component" value="Unassembled WGS sequence"/>
</dbReference>
<accession>A0A183IBB4</accession>